<gene>
    <name evidence="1" type="ORF">CYLTODRAFT_424079</name>
</gene>
<keyword evidence="2" id="KW-1185">Reference proteome</keyword>
<dbReference type="Proteomes" id="UP000054007">
    <property type="component" value="Unassembled WGS sequence"/>
</dbReference>
<proteinExistence type="predicted"/>
<dbReference type="AlphaFoldDB" id="A0A0D7B5E9"/>
<reference evidence="1 2" key="1">
    <citation type="journal article" date="2015" name="Fungal Genet. Biol.">
        <title>Evolution of novel wood decay mechanisms in Agaricales revealed by the genome sequences of Fistulina hepatica and Cylindrobasidium torrendii.</title>
        <authorList>
            <person name="Floudas D."/>
            <person name="Held B.W."/>
            <person name="Riley R."/>
            <person name="Nagy L.G."/>
            <person name="Koehler G."/>
            <person name="Ransdell A.S."/>
            <person name="Younus H."/>
            <person name="Chow J."/>
            <person name="Chiniquy J."/>
            <person name="Lipzen A."/>
            <person name="Tritt A."/>
            <person name="Sun H."/>
            <person name="Haridas S."/>
            <person name="LaButti K."/>
            <person name="Ohm R.A."/>
            <person name="Kues U."/>
            <person name="Blanchette R.A."/>
            <person name="Grigoriev I.V."/>
            <person name="Minto R.E."/>
            <person name="Hibbett D.S."/>
        </authorList>
    </citation>
    <scope>NUCLEOTIDE SEQUENCE [LARGE SCALE GENOMIC DNA]</scope>
    <source>
        <strain evidence="1 2">FP15055 ss-10</strain>
    </source>
</reference>
<evidence type="ECO:0000313" key="1">
    <source>
        <dbReference type="EMBL" id="KIY65717.1"/>
    </source>
</evidence>
<protein>
    <submittedName>
        <fullName evidence="1">Uncharacterized protein</fullName>
    </submittedName>
</protein>
<dbReference type="EMBL" id="KN880579">
    <property type="protein sequence ID" value="KIY65717.1"/>
    <property type="molecule type" value="Genomic_DNA"/>
</dbReference>
<organism evidence="1 2">
    <name type="scientific">Cylindrobasidium torrendii FP15055 ss-10</name>
    <dbReference type="NCBI Taxonomy" id="1314674"/>
    <lineage>
        <taxon>Eukaryota</taxon>
        <taxon>Fungi</taxon>
        <taxon>Dikarya</taxon>
        <taxon>Basidiomycota</taxon>
        <taxon>Agaricomycotina</taxon>
        <taxon>Agaricomycetes</taxon>
        <taxon>Agaricomycetidae</taxon>
        <taxon>Agaricales</taxon>
        <taxon>Marasmiineae</taxon>
        <taxon>Physalacriaceae</taxon>
        <taxon>Cylindrobasidium</taxon>
    </lineage>
</organism>
<accession>A0A0D7B5E9</accession>
<evidence type="ECO:0000313" key="2">
    <source>
        <dbReference type="Proteomes" id="UP000054007"/>
    </source>
</evidence>
<sequence length="427" mass="47208">METRRAHLRQSIFALTRLAEALRSADFYNPGIPAEANAWDEENYAIGGILDDFALLSARESASTEMAVAVGPLLYDELSIFVYSNSTTDACEECHSSTSNGPDDDAQILDILCSPRPPTQSFDNYILELARILRKAALWRSLDAFRDPLKDHFHLYWISNCLPRISRHINALWSIYFAGPTPFSSWRPTEADRLPTSPTYISIPPGHHIVAAVLTHAGIPSTPDGKFTLHASNAHDWLRALENFMRVLHTTSAAQPEVFVAFSMAFNAFLSEVLPKAFWDIPSLQAHLRTLRLRPTTTDTSSPPAGPNESATCLNALRSISAWTRAALNIIYSRYLSIPDLVVDVHVYGGPKAAGGLDGANVESIINGWPWTDRMKGLAKQCYPTMPPEYNITRPCATAGLLCSLSQDLDELPFEVCHHLASAFLQV</sequence>
<name>A0A0D7B5E9_9AGAR</name>